<evidence type="ECO:0000256" key="1">
    <source>
        <dbReference type="SAM" id="MobiDB-lite"/>
    </source>
</evidence>
<evidence type="ECO:0000313" key="3">
    <source>
        <dbReference type="Proteomes" id="UP000194267"/>
    </source>
</evidence>
<feature type="compositionally biased region" description="Basic residues" evidence="1">
    <location>
        <begin position="56"/>
        <end position="65"/>
    </location>
</feature>
<name>A0A1Y2T2L5_SYMTR</name>
<protein>
    <submittedName>
        <fullName evidence="2">Uncharacterized protein</fullName>
    </submittedName>
</protein>
<organism evidence="2 3">
    <name type="scientific">Symbiobacterium thermophilum</name>
    <dbReference type="NCBI Taxonomy" id="2734"/>
    <lineage>
        <taxon>Bacteria</taxon>
        <taxon>Bacillati</taxon>
        <taxon>Bacillota</taxon>
        <taxon>Clostridia</taxon>
        <taxon>Eubacteriales</taxon>
        <taxon>Symbiobacteriaceae</taxon>
        <taxon>Symbiobacterium</taxon>
    </lineage>
</organism>
<proteinExistence type="predicted"/>
<gene>
    <name evidence="2" type="ORF">A6D92_14095</name>
</gene>
<dbReference type="AlphaFoldDB" id="A0A1Y2T2L5"/>
<feature type="region of interest" description="Disordered" evidence="1">
    <location>
        <begin position="37"/>
        <end position="65"/>
    </location>
</feature>
<sequence>MTVKRKQIRNGGSVLSLRAVVPEGWRDEPPAFVGDPFFDWESRPEPPRPDRQIRLGVKHAKRPQT</sequence>
<feature type="compositionally biased region" description="Basic and acidic residues" evidence="1">
    <location>
        <begin position="40"/>
        <end position="53"/>
    </location>
</feature>
<accession>A0A1Y2T2L5</accession>
<comment type="caution">
    <text evidence="2">The sequence shown here is derived from an EMBL/GenBank/DDBJ whole genome shotgun (WGS) entry which is preliminary data.</text>
</comment>
<dbReference type="Proteomes" id="UP000194267">
    <property type="component" value="Unassembled WGS sequence"/>
</dbReference>
<reference evidence="3" key="1">
    <citation type="submission" date="2016-04" db="EMBL/GenBank/DDBJ databases">
        <authorList>
            <person name="Antunes L.P."/>
            <person name="Martins L.F."/>
            <person name="Pereira R.V."/>
            <person name="Thomas A.M."/>
            <person name="Barbosa D."/>
            <person name="Nascimento L."/>
            <person name="Silva G.M."/>
            <person name="Condomitti G.W."/>
            <person name="Digiampietri L.A."/>
            <person name="Lombardi K.C."/>
            <person name="Ramos P.L."/>
            <person name="Quaggio R.B."/>
            <person name="Oliveira J.C."/>
            <person name="Pascon R.C."/>
            <person name="Cruz J.B."/>
            <person name="Silva A.M."/>
            <person name="Setubal J.C."/>
        </authorList>
    </citation>
    <scope>NUCLEOTIDE SEQUENCE [LARGE SCALE GENOMIC DNA]</scope>
</reference>
<dbReference type="EMBL" id="LWLV01001293">
    <property type="protein sequence ID" value="OTA40710.1"/>
    <property type="molecule type" value="Genomic_DNA"/>
</dbReference>
<evidence type="ECO:0000313" key="2">
    <source>
        <dbReference type="EMBL" id="OTA40710.1"/>
    </source>
</evidence>